<organism evidence="1 2">
    <name type="scientific">Peptoniphilus genitalis</name>
    <dbReference type="NCBI Taxonomy" id="3036303"/>
    <lineage>
        <taxon>Bacteria</taxon>
        <taxon>Bacillati</taxon>
        <taxon>Bacillota</taxon>
        <taxon>Tissierellia</taxon>
        <taxon>Tissierellales</taxon>
        <taxon>Peptoniphilaceae</taxon>
        <taxon>Peptoniphilus</taxon>
    </lineage>
</organism>
<protein>
    <submittedName>
        <fullName evidence="1">Uncharacterized protein</fullName>
    </submittedName>
</protein>
<dbReference type="EMBL" id="CP097885">
    <property type="protein sequence ID" value="URN40878.1"/>
    <property type="molecule type" value="Genomic_DNA"/>
</dbReference>
<reference evidence="1 2" key="1">
    <citation type="submission" date="2022-05" db="EMBL/GenBank/DDBJ databases">
        <title>Identification of Peptoniphilus vaginalis-like Bacteria, Peptoniphilus septimus sp. nov. from Blood Cultures in a Cervical Cancer Patient receiving Chemotherapy: Case and Implications.</title>
        <authorList>
            <person name="Zhan X.-Y."/>
        </authorList>
    </citation>
    <scope>NUCLEOTIDE SEQUENCE [LARGE SCALE GENOMIC DNA]</scope>
    <source>
        <strain evidence="1 2">SAHP1</strain>
    </source>
</reference>
<keyword evidence="2" id="KW-1185">Reference proteome</keyword>
<evidence type="ECO:0000313" key="1">
    <source>
        <dbReference type="EMBL" id="URN40878.1"/>
    </source>
</evidence>
<accession>A0ABY4TK63</accession>
<proteinExistence type="predicted"/>
<sequence>MARRLDMGSTRVSKILRENGIYADDYINGVKKSDIKKIMNDYSGKVTKIELMTIIKDRLGLDLSYSSIKLWGRRFGFKTINQKGKDAETRFFIDGNKDNLAVDNILMLPSNIGCHLLGRNLTGDSLMTMAKALELQRLTYDLLESWIAVNIETGAKVETKTLKELSEICGFACSNVHKNKRDFNRSVVTKGWIVSKQFGNLEEKANEKSPAATKQQD</sequence>
<dbReference type="Proteomes" id="UP001056218">
    <property type="component" value="Chromosome"/>
</dbReference>
<evidence type="ECO:0000313" key="2">
    <source>
        <dbReference type="Proteomes" id="UP001056218"/>
    </source>
</evidence>
<dbReference type="RefSeq" id="WP_250341690.1">
    <property type="nucleotide sequence ID" value="NZ_CP097885.1"/>
</dbReference>
<name>A0ABY4TK63_9FIRM</name>
<gene>
    <name evidence="1" type="ORF">M9426_06385</name>
</gene>